<feature type="transmembrane region" description="Helical" evidence="1">
    <location>
        <begin position="12"/>
        <end position="33"/>
    </location>
</feature>
<dbReference type="RefSeq" id="WP_105748269.1">
    <property type="nucleotide sequence ID" value="NZ_PVLQ01000028.1"/>
</dbReference>
<keyword evidence="1" id="KW-0812">Transmembrane</keyword>
<evidence type="ECO:0000313" key="4">
    <source>
        <dbReference type="Proteomes" id="UP000238589"/>
    </source>
</evidence>
<accession>A0A2S9K4Z5</accession>
<feature type="transmembrane region" description="Helical" evidence="1">
    <location>
        <begin position="125"/>
        <end position="143"/>
    </location>
</feature>
<keyword evidence="1" id="KW-1133">Transmembrane helix</keyword>
<dbReference type="OrthoDB" id="9787495at2"/>
<dbReference type="EMBL" id="PVLQ01000028">
    <property type="protein sequence ID" value="PRD65467.1"/>
    <property type="molecule type" value="Genomic_DNA"/>
</dbReference>
<gene>
    <name evidence="3" type="ORF">C6P64_09180</name>
</gene>
<proteinExistence type="predicted"/>
<reference evidence="3 4" key="1">
    <citation type="submission" date="2018-03" db="EMBL/GenBank/DDBJ databases">
        <title>Comparative genomics illustrates the genes involved in a hyperalkaliphilic mechanisms of Serpentinomonas isolated from highly-alkaline calcium-rich serpentinized springs.</title>
        <authorList>
            <person name="Suzuki S."/>
            <person name="Ishii S."/>
            <person name="Walworth N."/>
            <person name="Bird L."/>
            <person name="Kuenen J.G."/>
            <person name="Nealson K.H."/>
        </authorList>
    </citation>
    <scope>NUCLEOTIDE SEQUENCE [LARGE SCALE GENOMIC DNA]</scope>
    <source>
        <strain evidence="3 4">P1</strain>
    </source>
</reference>
<keyword evidence="1" id="KW-0472">Membrane</keyword>
<evidence type="ECO:0000313" key="3">
    <source>
        <dbReference type="EMBL" id="PRD65467.1"/>
    </source>
</evidence>
<evidence type="ECO:0000256" key="1">
    <source>
        <dbReference type="SAM" id="Phobius"/>
    </source>
</evidence>
<feature type="transmembrane region" description="Helical" evidence="1">
    <location>
        <begin position="183"/>
        <end position="202"/>
    </location>
</feature>
<evidence type="ECO:0000259" key="2">
    <source>
        <dbReference type="Pfam" id="PF06181"/>
    </source>
</evidence>
<organism evidence="3 4">
    <name type="scientific">Malikia granosa</name>
    <dbReference type="NCBI Taxonomy" id="263067"/>
    <lineage>
        <taxon>Bacteria</taxon>
        <taxon>Pseudomonadati</taxon>
        <taxon>Pseudomonadota</taxon>
        <taxon>Betaproteobacteria</taxon>
        <taxon>Burkholderiales</taxon>
        <taxon>Comamonadaceae</taxon>
        <taxon>Malikia</taxon>
    </lineage>
</organism>
<feature type="domain" description="Urate oxidase N-terminal" evidence="2">
    <location>
        <begin position="3"/>
        <end position="302"/>
    </location>
</feature>
<dbReference type="AlphaFoldDB" id="A0A2S9K4Z5"/>
<comment type="caution">
    <text evidence="3">The sequence shown here is derived from an EMBL/GenBank/DDBJ whole genome shotgun (WGS) entry which is preliminary data.</text>
</comment>
<dbReference type="InterPro" id="IPR010389">
    <property type="entry name" value="Urate_ox_N"/>
</dbReference>
<keyword evidence="4" id="KW-1185">Reference proteome</keyword>
<feature type="transmembrane region" description="Helical" evidence="1">
    <location>
        <begin position="289"/>
        <end position="309"/>
    </location>
</feature>
<dbReference type="Pfam" id="PF06181">
    <property type="entry name" value="Urate_ox_N"/>
    <property type="match status" value="1"/>
</dbReference>
<feature type="transmembrane region" description="Helical" evidence="1">
    <location>
        <begin position="155"/>
        <end position="177"/>
    </location>
</feature>
<name>A0A2S9K4Z5_9BURK</name>
<sequence>MDSYLLDWLNLLLRWGHVITAVAWIGASFYFVMLDNSLSPPAHADLKAKGVDGELWAVHGGGFYHSNKYMLAPNWLPLPQNLHWSYWESYSTWLTGFGLFTSLYLFNAGSFLIDKSVHDWSPAAAIMAALGFLAVFWLLYDAICRSLGRRRHGDLIVGAAVLGLLTLAAWLACQLFAGRAAFLLVGAMLATAMSANVFFLIIPGQRQVVAALRAGLPPDPVHGQRGKQRSVHNTYFTLPVLIAMLSNHYGWLYQAQHNWLVLVLLMLAGALIRHSFVARHRAHVQGRRAPWEAAGAGLLVLAGLVFWLAPAPPAPALAAEAKRPASLAELKAVIDQRCVLCHNAEVQNKGVALHTDELIVRHGQAIYQQAVLLRQMPLNNATGITEAERLVIRRWFDAGMPGH</sequence>
<dbReference type="Proteomes" id="UP000238589">
    <property type="component" value="Unassembled WGS sequence"/>
</dbReference>
<protein>
    <recommendedName>
        <fullName evidence="2">Urate oxidase N-terminal domain-containing protein</fullName>
    </recommendedName>
</protein>
<feature type="transmembrane region" description="Helical" evidence="1">
    <location>
        <begin position="259"/>
        <end position="277"/>
    </location>
</feature>
<feature type="transmembrane region" description="Helical" evidence="1">
    <location>
        <begin position="93"/>
        <end position="113"/>
    </location>
</feature>